<name>A0ABP7TBH2_9PSEU</name>
<evidence type="ECO:0000313" key="3">
    <source>
        <dbReference type="Proteomes" id="UP001501747"/>
    </source>
</evidence>
<dbReference type="EMBL" id="BAABAL010000018">
    <property type="protein sequence ID" value="GAA4023624.1"/>
    <property type="molecule type" value="Genomic_DNA"/>
</dbReference>
<evidence type="ECO:0000313" key="2">
    <source>
        <dbReference type="EMBL" id="GAA4023624.1"/>
    </source>
</evidence>
<comment type="caution">
    <text evidence="2">The sequence shown here is derived from an EMBL/GenBank/DDBJ whole genome shotgun (WGS) entry which is preliminary data.</text>
</comment>
<protein>
    <submittedName>
        <fullName evidence="2">Uncharacterized protein</fullName>
    </submittedName>
</protein>
<proteinExistence type="predicted"/>
<accession>A0ABP7TBH2</accession>
<reference evidence="3" key="1">
    <citation type="journal article" date="2019" name="Int. J. Syst. Evol. Microbiol.">
        <title>The Global Catalogue of Microorganisms (GCM) 10K type strain sequencing project: providing services to taxonomists for standard genome sequencing and annotation.</title>
        <authorList>
            <consortium name="The Broad Institute Genomics Platform"/>
            <consortium name="The Broad Institute Genome Sequencing Center for Infectious Disease"/>
            <person name="Wu L."/>
            <person name="Ma J."/>
        </authorList>
    </citation>
    <scope>NUCLEOTIDE SEQUENCE [LARGE SCALE GENOMIC DNA]</scope>
    <source>
        <strain evidence="3">JCM 17342</strain>
    </source>
</reference>
<dbReference type="InterPro" id="IPR045935">
    <property type="entry name" value="DUF6355"/>
</dbReference>
<dbReference type="Proteomes" id="UP001501747">
    <property type="component" value="Unassembled WGS sequence"/>
</dbReference>
<dbReference type="Pfam" id="PF19882">
    <property type="entry name" value="DUF6355"/>
    <property type="match status" value="1"/>
</dbReference>
<keyword evidence="3" id="KW-1185">Reference proteome</keyword>
<dbReference type="RefSeq" id="WP_344880647.1">
    <property type="nucleotide sequence ID" value="NZ_BAABAL010000018.1"/>
</dbReference>
<sequence>MPSSQSMMSAVLGAVLAGGLVLAPGATDATAAVPCAGGSFWKSMGTSDPRDDQSWYRHCTTDGSRVIVQAHLRGGTFPIIAQKCVGPGEEWYAGTRPDILIAPYYTGKRC</sequence>
<organism evidence="2 3">
    <name type="scientific">Allokutzneria multivorans</name>
    <dbReference type="NCBI Taxonomy" id="1142134"/>
    <lineage>
        <taxon>Bacteria</taxon>
        <taxon>Bacillati</taxon>
        <taxon>Actinomycetota</taxon>
        <taxon>Actinomycetes</taxon>
        <taxon>Pseudonocardiales</taxon>
        <taxon>Pseudonocardiaceae</taxon>
        <taxon>Allokutzneria</taxon>
    </lineage>
</organism>
<evidence type="ECO:0000256" key="1">
    <source>
        <dbReference type="SAM" id="SignalP"/>
    </source>
</evidence>
<gene>
    <name evidence="2" type="ORF">GCM10022247_55020</name>
</gene>
<feature type="chain" id="PRO_5047124306" evidence="1">
    <location>
        <begin position="32"/>
        <end position="110"/>
    </location>
</feature>
<keyword evidence="1" id="KW-0732">Signal</keyword>
<feature type="signal peptide" evidence="1">
    <location>
        <begin position="1"/>
        <end position="31"/>
    </location>
</feature>